<accession>A0A939LTC2</accession>
<keyword evidence="1" id="KW-0677">Repeat</keyword>
<dbReference type="SUPFAM" id="SSF50151">
    <property type="entry name" value="SacY-like RNA-binding domain"/>
    <property type="match status" value="1"/>
</dbReference>
<evidence type="ECO:0000313" key="4">
    <source>
        <dbReference type="EMBL" id="MBO1751744.1"/>
    </source>
</evidence>
<dbReference type="InterPro" id="IPR036634">
    <property type="entry name" value="PRD_sf"/>
</dbReference>
<feature type="domain" description="PRD" evidence="3">
    <location>
        <begin position="171"/>
        <end position="282"/>
    </location>
</feature>
<feature type="compositionally biased region" description="Polar residues" evidence="2">
    <location>
        <begin position="287"/>
        <end position="297"/>
    </location>
</feature>
<protein>
    <submittedName>
        <fullName evidence="4">PRD domain-containing protein</fullName>
    </submittedName>
</protein>
<dbReference type="PANTHER" id="PTHR30185:SF15">
    <property type="entry name" value="CRYPTIC BETA-GLUCOSIDE BGL OPERON ANTITERMINATOR"/>
    <property type="match status" value="1"/>
</dbReference>
<evidence type="ECO:0000256" key="1">
    <source>
        <dbReference type="ARBA" id="ARBA00022737"/>
    </source>
</evidence>
<dbReference type="EMBL" id="JAGEMK010000003">
    <property type="protein sequence ID" value="MBO1751744.1"/>
    <property type="molecule type" value="Genomic_DNA"/>
</dbReference>
<sequence length="297" mass="32376">MQVSKVFNNNVVLGVDERGAEHVLMGRGLGFQAHAGDAVDTERVERTFVATGTQTAERIAAFVEEIPLPDIEVTEEIVRAGREALGDHVTEHVLVPLADHISFALRRAEDGSQIEYPLQWEVPYLYPAEVAFSRVALGIIEERRGVRLPDLEAIPLALHFVNAQFGAPDMSTTVRMTEVLTETLAIIRAEYGIEIDEQSLDVARFVTHLRHLFLREQQGGPPSPVTGDDLHDAVRAARPRAYACATRIGALLTERFGWDVTEDERLYLALHVSRLTAGGAAAGSGSPSDYSTAGGTA</sequence>
<keyword evidence="5" id="KW-1185">Reference proteome</keyword>
<proteinExistence type="predicted"/>
<dbReference type="Pfam" id="PF03123">
    <property type="entry name" value="CAT_RBD"/>
    <property type="match status" value="1"/>
</dbReference>
<dbReference type="RefSeq" id="WP_208055415.1">
    <property type="nucleotide sequence ID" value="NZ_JAGEMK010000003.1"/>
</dbReference>
<evidence type="ECO:0000256" key="2">
    <source>
        <dbReference type="SAM" id="MobiDB-lite"/>
    </source>
</evidence>
<feature type="region of interest" description="Disordered" evidence="2">
    <location>
        <begin position="278"/>
        <end position="297"/>
    </location>
</feature>
<dbReference type="Gene3D" id="1.10.1790.10">
    <property type="entry name" value="PRD domain"/>
    <property type="match status" value="2"/>
</dbReference>
<feature type="domain" description="PRD" evidence="3">
    <location>
        <begin position="65"/>
        <end position="170"/>
    </location>
</feature>
<dbReference type="Pfam" id="PF00874">
    <property type="entry name" value="PRD"/>
    <property type="match status" value="2"/>
</dbReference>
<dbReference type="PROSITE" id="PS51372">
    <property type="entry name" value="PRD_2"/>
    <property type="match status" value="2"/>
</dbReference>
<evidence type="ECO:0000313" key="5">
    <source>
        <dbReference type="Proteomes" id="UP000664209"/>
    </source>
</evidence>
<dbReference type="InterPro" id="IPR036650">
    <property type="entry name" value="CAT_RNA-bd_dom_sf"/>
</dbReference>
<dbReference type="Gene3D" id="2.30.24.10">
    <property type="entry name" value="CAT RNA-binding domain"/>
    <property type="match status" value="1"/>
</dbReference>
<evidence type="ECO:0000259" key="3">
    <source>
        <dbReference type="PROSITE" id="PS51372"/>
    </source>
</evidence>
<organism evidence="4 5">
    <name type="scientific">Actinotalea soli</name>
    <dbReference type="NCBI Taxonomy" id="2819234"/>
    <lineage>
        <taxon>Bacteria</taxon>
        <taxon>Bacillati</taxon>
        <taxon>Actinomycetota</taxon>
        <taxon>Actinomycetes</taxon>
        <taxon>Micrococcales</taxon>
        <taxon>Cellulomonadaceae</taxon>
        <taxon>Actinotalea</taxon>
    </lineage>
</organism>
<gene>
    <name evidence="4" type="ORF">J4G33_08015</name>
</gene>
<dbReference type="InterPro" id="IPR050661">
    <property type="entry name" value="BglG_antiterminators"/>
</dbReference>
<dbReference type="InterPro" id="IPR004341">
    <property type="entry name" value="CAT_RNA-bd_dom"/>
</dbReference>
<dbReference type="InterPro" id="IPR011608">
    <property type="entry name" value="PRD"/>
</dbReference>
<dbReference type="AlphaFoldDB" id="A0A939LTC2"/>
<dbReference type="SUPFAM" id="SSF63520">
    <property type="entry name" value="PTS-regulatory domain, PRD"/>
    <property type="match status" value="2"/>
</dbReference>
<reference evidence="4" key="1">
    <citation type="submission" date="2021-03" db="EMBL/GenBank/DDBJ databases">
        <title>Actinotalea soli sp. nov., isolated from soil.</title>
        <authorList>
            <person name="Ping W."/>
            <person name="Zhang J."/>
        </authorList>
    </citation>
    <scope>NUCLEOTIDE SEQUENCE</scope>
    <source>
        <strain evidence="4">BY-33</strain>
    </source>
</reference>
<dbReference type="Proteomes" id="UP000664209">
    <property type="component" value="Unassembled WGS sequence"/>
</dbReference>
<dbReference type="GO" id="GO:0006355">
    <property type="term" value="P:regulation of DNA-templated transcription"/>
    <property type="evidence" value="ECO:0007669"/>
    <property type="project" value="InterPro"/>
</dbReference>
<comment type="caution">
    <text evidence="4">The sequence shown here is derived from an EMBL/GenBank/DDBJ whole genome shotgun (WGS) entry which is preliminary data.</text>
</comment>
<name>A0A939LTC2_9CELL</name>
<dbReference type="PANTHER" id="PTHR30185">
    <property type="entry name" value="CRYPTIC BETA-GLUCOSIDE BGL OPERON ANTITERMINATOR"/>
    <property type="match status" value="1"/>
</dbReference>
<dbReference type="SMART" id="SM01061">
    <property type="entry name" value="CAT_RBD"/>
    <property type="match status" value="1"/>
</dbReference>
<dbReference type="GO" id="GO:0003723">
    <property type="term" value="F:RNA binding"/>
    <property type="evidence" value="ECO:0007669"/>
    <property type="project" value="InterPro"/>
</dbReference>